<organism evidence="2 3">
    <name type="scientific">Candidatus Kaiserbacteria bacterium RIFCSPHIGHO2_01_FULL_48_10</name>
    <dbReference type="NCBI Taxonomy" id="1798476"/>
    <lineage>
        <taxon>Bacteria</taxon>
        <taxon>Candidatus Kaiseribacteriota</taxon>
    </lineage>
</organism>
<dbReference type="EMBL" id="MFKP01000021">
    <property type="protein sequence ID" value="OGG44131.1"/>
    <property type="molecule type" value="Genomic_DNA"/>
</dbReference>
<evidence type="ECO:0000313" key="3">
    <source>
        <dbReference type="Proteomes" id="UP000178249"/>
    </source>
</evidence>
<proteinExistence type="predicted"/>
<name>A0A1F6C4T1_9BACT</name>
<dbReference type="PROSITE" id="PS00409">
    <property type="entry name" value="PROKAR_NTER_METHYL"/>
    <property type="match status" value="1"/>
</dbReference>
<reference evidence="2 3" key="1">
    <citation type="journal article" date="2016" name="Nat. Commun.">
        <title>Thousands of microbial genomes shed light on interconnected biogeochemical processes in an aquifer system.</title>
        <authorList>
            <person name="Anantharaman K."/>
            <person name="Brown C.T."/>
            <person name="Hug L.A."/>
            <person name="Sharon I."/>
            <person name="Castelle C.J."/>
            <person name="Probst A.J."/>
            <person name="Thomas B.C."/>
            <person name="Singh A."/>
            <person name="Wilkins M.J."/>
            <person name="Karaoz U."/>
            <person name="Brodie E.L."/>
            <person name="Williams K.H."/>
            <person name="Hubbard S.S."/>
            <person name="Banfield J.F."/>
        </authorList>
    </citation>
    <scope>NUCLEOTIDE SEQUENCE [LARGE SCALE GENOMIC DNA]</scope>
</reference>
<comment type="caution">
    <text evidence="2">The sequence shown here is derived from an EMBL/GenBank/DDBJ whole genome shotgun (WGS) entry which is preliminary data.</text>
</comment>
<dbReference type="Proteomes" id="UP000178249">
    <property type="component" value="Unassembled WGS sequence"/>
</dbReference>
<dbReference type="AlphaFoldDB" id="A0A1F6C4T1"/>
<evidence type="ECO:0000313" key="2">
    <source>
        <dbReference type="EMBL" id="OGG44131.1"/>
    </source>
</evidence>
<keyword evidence="1" id="KW-0472">Membrane</keyword>
<dbReference type="InterPro" id="IPR012902">
    <property type="entry name" value="N_methyl_site"/>
</dbReference>
<evidence type="ECO:0008006" key="4">
    <source>
        <dbReference type="Google" id="ProtNLM"/>
    </source>
</evidence>
<accession>A0A1F6C4T1</accession>
<dbReference type="NCBIfam" id="TIGR02532">
    <property type="entry name" value="IV_pilin_GFxxxE"/>
    <property type="match status" value="1"/>
</dbReference>
<keyword evidence="1" id="KW-0812">Transmembrane</keyword>
<feature type="transmembrane region" description="Helical" evidence="1">
    <location>
        <begin position="35"/>
        <end position="57"/>
    </location>
</feature>
<gene>
    <name evidence="2" type="ORF">A2841_03980</name>
</gene>
<sequence length="219" mass="24180">MQKQMIDIRYRVQGKDPSFSFRLPSVVHGLTLLEMLVTLAIFTIIMATIVSSVLLFYRSNSSAIEQAYQVESARKGVDLLVRDIREVSYADNGAYPLAAIATSSIIFYADTDRDESVEMITYKLSGASFLRTVVDSSGNPSVYTSTGTTTVVSRYVQNNPQDVVIFQYLNASSTPISSMSEIVNVRSIVINLIVNVNPTRAPGEFTLRSSATLRNLRAQ</sequence>
<dbReference type="Pfam" id="PF07963">
    <property type="entry name" value="N_methyl"/>
    <property type="match status" value="1"/>
</dbReference>
<keyword evidence="1" id="KW-1133">Transmembrane helix</keyword>
<protein>
    <recommendedName>
        <fullName evidence="4">Type II secretion system protein J</fullName>
    </recommendedName>
</protein>
<evidence type="ECO:0000256" key="1">
    <source>
        <dbReference type="SAM" id="Phobius"/>
    </source>
</evidence>